<dbReference type="RefSeq" id="XP_013898629.1">
    <property type="nucleotide sequence ID" value="XM_014043175.1"/>
</dbReference>
<evidence type="ECO:0000313" key="1">
    <source>
        <dbReference type="EMBL" id="KIY99609.1"/>
    </source>
</evidence>
<dbReference type="KEGG" id="mng:MNEG_8354"/>
<reference evidence="1 2" key="1">
    <citation type="journal article" date="2013" name="BMC Genomics">
        <title>Reconstruction of the lipid metabolism for the microalga Monoraphidium neglectum from its genome sequence reveals characteristics suitable for biofuel production.</title>
        <authorList>
            <person name="Bogen C."/>
            <person name="Al-Dilaimi A."/>
            <person name="Albersmeier A."/>
            <person name="Wichmann J."/>
            <person name="Grundmann M."/>
            <person name="Rupp O."/>
            <person name="Lauersen K.J."/>
            <person name="Blifernez-Klassen O."/>
            <person name="Kalinowski J."/>
            <person name="Goesmann A."/>
            <person name="Mussgnug J.H."/>
            <person name="Kruse O."/>
        </authorList>
    </citation>
    <scope>NUCLEOTIDE SEQUENCE [LARGE SCALE GENOMIC DNA]</scope>
    <source>
        <strain evidence="1 2">SAG 48.87</strain>
    </source>
</reference>
<evidence type="ECO:0000313" key="2">
    <source>
        <dbReference type="Proteomes" id="UP000054498"/>
    </source>
</evidence>
<keyword evidence="2" id="KW-1185">Reference proteome</keyword>
<organism evidence="1 2">
    <name type="scientific">Monoraphidium neglectum</name>
    <dbReference type="NCBI Taxonomy" id="145388"/>
    <lineage>
        <taxon>Eukaryota</taxon>
        <taxon>Viridiplantae</taxon>
        <taxon>Chlorophyta</taxon>
        <taxon>core chlorophytes</taxon>
        <taxon>Chlorophyceae</taxon>
        <taxon>CS clade</taxon>
        <taxon>Sphaeropleales</taxon>
        <taxon>Selenastraceae</taxon>
        <taxon>Monoraphidium</taxon>
    </lineage>
</organism>
<dbReference type="Proteomes" id="UP000054498">
    <property type="component" value="Unassembled WGS sequence"/>
</dbReference>
<name>A0A0D2M8K3_9CHLO</name>
<dbReference type="AlphaFoldDB" id="A0A0D2M8K3"/>
<accession>A0A0D2M8K3</accession>
<dbReference type="GO" id="GO:0003743">
    <property type="term" value="F:translation initiation factor activity"/>
    <property type="evidence" value="ECO:0007669"/>
    <property type="project" value="UniProtKB-KW"/>
</dbReference>
<gene>
    <name evidence="1" type="ORF">MNEG_8354</name>
</gene>
<dbReference type="EMBL" id="KK101796">
    <property type="protein sequence ID" value="KIY99609.1"/>
    <property type="molecule type" value="Genomic_DNA"/>
</dbReference>
<protein>
    <submittedName>
        <fullName evidence="1">Translation initiation factor eIF-3 subunit P62</fullName>
    </submittedName>
</protein>
<proteinExistence type="predicted"/>
<sequence length="67" mass="7044">MADGVIANGDYAVADENGEKKSIVLIRDSGSLRVGKVQVSTAPLVGAPWGSMWELVAGSNELERVTQ</sequence>
<keyword evidence="1" id="KW-0396">Initiation factor</keyword>
<dbReference type="GeneID" id="25741230"/>
<keyword evidence="1" id="KW-0648">Protein biosynthesis</keyword>